<accession>A0A9N9NYS0</accession>
<gene>
    <name evidence="1" type="ORF">RFULGI_LOCUS16265</name>
</gene>
<name>A0A9N9NYS0_9GLOM</name>
<organism evidence="1 2">
    <name type="scientific">Racocetra fulgida</name>
    <dbReference type="NCBI Taxonomy" id="60492"/>
    <lineage>
        <taxon>Eukaryota</taxon>
        <taxon>Fungi</taxon>
        <taxon>Fungi incertae sedis</taxon>
        <taxon>Mucoromycota</taxon>
        <taxon>Glomeromycotina</taxon>
        <taxon>Glomeromycetes</taxon>
        <taxon>Diversisporales</taxon>
        <taxon>Gigasporaceae</taxon>
        <taxon>Racocetra</taxon>
    </lineage>
</organism>
<evidence type="ECO:0000313" key="2">
    <source>
        <dbReference type="Proteomes" id="UP000789396"/>
    </source>
</evidence>
<feature type="non-terminal residue" evidence="1">
    <location>
        <position position="1"/>
    </location>
</feature>
<comment type="caution">
    <text evidence="1">The sequence shown here is derived from an EMBL/GenBank/DDBJ whole genome shotgun (WGS) entry which is preliminary data.</text>
</comment>
<reference evidence="1" key="1">
    <citation type="submission" date="2021-06" db="EMBL/GenBank/DDBJ databases">
        <authorList>
            <person name="Kallberg Y."/>
            <person name="Tangrot J."/>
            <person name="Rosling A."/>
        </authorList>
    </citation>
    <scope>NUCLEOTIDE SEQUENCE</scope>
    <source>
        <strain evidence="1">IN212</strain>
    </source>
</reference>
<evidence type="ECO:0000313" key="1">
    <source>
        <dbReference type="EMBL" id="CAG8786004.1"/>
    </source>
</evidence>
<keyword evidence="2" id="KW-1185">Reference proteome</keyword>
<protein>
    <submittedName>
        <fullName evidence="1">19529_t:CDS:1</fullName>
    </submittedName>
</protein>
<dbReference type="EMBL" id="CAJVPZ010056671">
    <property type="protein sequence ID" value="CAG8786004.1"/>
    <property type="molecule type" value="Genomic_DNA"/>
</dbReference>
<dbReference type="InterPro" id="IPR043502">
    <property type="entry name" value="DNA/RNA_pol_sf"/>
</dbReference>
<proteinExistence type="predicted"/>
<sequence>HIISTDGILPDDDKIQKVRDFPVPTTPYYWTTAQEKAFQTLKAHLITSWCCGILTLLG</sequence>
<dbReference type="OrthoDB" id="5593162at2759"/>
<dbReference type="SUPFAM" id="SSF56672">
    <property type="entry name" value="DNA/RNA polymerases"/>
    <property type="match status" value="1"/>
</dbReference>
<dbReference type="Proteomes" id="UP000789396">
    <property type="component" value="Unassembled WGS sequence"/>
</dbReference>
<dbReference type="AlphaFoldDB" id="A0A9N9NYS0"/>
<feature type="non-terminal residue" evidence="1">
    <location>
        <position position="58"/>
    </location>
</feature>